<accession>A0A812CXT2</accession>
<evidence type="ECO:0000256" key="2">
    <source>
        <dbReference type="SAM" id="MobiDB-lite"/>
    </source>
</evidence>
<gene>
    <name evidence="3" type="ORF">SPHA_45333</name>
</gene>
<name>A0A812CXT2_ACAPH</name>
<dbReference type="GO" id="GO:0005684">
    <property type="term" value="C:U2-type spliceosomal complex"/>
    <property type="evidence" value="ECO:0007669"/>
    <property type="project" value="TreeGrafter"/>
</dbReference>
<protein>
    <submittedName>
        <fullName evidence="3">CCDC130</fullName>
    </submittedName>
</protein>
<evidence type="ECO:0000313" key="4">
    <source>
        <dbReference type="Proteomes" id="UP000597762"/>
    </source>
</evidence>
<feature type="compositionally biased region" description="Polar residues" evidence="2">
    <location>
        <begin position="360"/>
        <end position="376"/>
    </location>
</feature>
<reference evidence="3" key="1">
    <citation type="submission" date="2021-01" db="EMBL/GenBank/DDBJ databases">
        <authorList>
            <person name="Li R."/>
            <person name="Bekaert M."/>
        </authorList>
    </citation>
    <scope>NUCLEOTIDE SEQUENCE</scope>
    <source>
        <strain evidence="3">Farmed</strain>
    </source>
</reference>
<comment type="similarity">
    <text evidence="1">Belongs to the CWC16 family.</text>
</comment>
<organism evidence="3 4">
    <name type="scientific">Acanthosepion pharaonis</name>
    <name type="common">Pharaoh cuttlefish</name>
    <name type="synonym">Sepia pharaonis</name>
    <dbReference type="NCBI Taxonomy" id="158019"/>
    <lineage>
        <taxon>Eukaryota</taxon>
        <taxon>Metazoa</taxon>
        <taxon>Spiralia</taxon>
        <taxon>Lophotrochozoa</taxon>
        <taxon>Mollusca</taxon>
        <taxon>Cephalopoda</taxon>
        <taxon>Coleoidea</taxon>
        <taxon>Decapodiformes</taxon>
        <taxon>Sepiida</taxon>
        <taxon>Sepiina</taxon>
        <taxon>Sepiidae</taxon>
        <taxon>Acanthosepion</taxon>
    </lineage>
</organism>
<sequence length="456" mass="52070">MPRLYMLIILRHCHSCLFRPPRTLTTFNFQISFAPSRFYHLPVSLACIVFFLHFSFCHVIAERKAVNRYYPPGWDPSKGSINKYVGSHPLRERARKLSQGILVIRFEMPYNIWCDGCNSHIGMGVRYNAEKKKTGNYYTTPIYTFRMKCHLCDNYFEIQTDPQNHDYVILNGARRKEQRWDPKENEQIVPEDKTTHKKLFTDPMYQLEHGSDDKEKKKAAIPTLSELEEKNEVFKDDYILNSIARNKFRDEKKSQKAIAEADLDVLQRASLNISLVKEQEEDIKLAGLLKYGTQECYEQKQKERRQQIAIRPFFSPSTESRPTTQSPKQQAVKRHITDAILNKKKNNPFDVLLSPNGNISNGICKLSTSNPTSPTVSMKEKHASQTSATEDADQNKTKKMKVASSTTDHLLSEVAEENTAKIKTVSPPGVSGGLASLMTSYSDSSDSEDTVPLAES</sequence>
<keyword evidence="4" id="KW-1185">Reference proteome</keyword>
<feature type="region of interest" description="Disordered" evidence="2">
    <location>
        <begin position="309"/>
        <end position="333"/>
    </location>
</feature>
<feature type="compositionally biased region" description="Polar residues" evidence="2">
    <location>
        <begin position="315"/>
        <end position="329"/>
    </location>
</feature>
<dbReference type="GO" id="GO:0071014">
    <property type="term" value="C:post-mRNA release spliceosomal complex"/>
    <property type="evidence" value="ECO:0007669"/>
    <property type="project" value="TreeGrafter"/>
</dbReference>
<dbReference type="GO" id="GO:0000398">
    <property type="term" value="P:mRNA splicing, via spliceosome"/>
    <property type="evidence" value="ECO:0007669"/>
    <property type="project" value="InterPro"/>
</dbReference>
<dbReference type="Pfam" id="PF04502">
    <property type="entry name" value="Saf4_Yju2"/>
    <property type="match status" value="1"/>
</dbReference>
<dbReference type="EMBL" id="CAHIKZ030002334">
    <property type="protein sequence ID" value="CAE1285182.1"/>
    <property type="molecule type" value="Genomic_DNA"/>
</dbReference>
<feature type="region of interest" description="Disordered" evidence="2">
    <location>
        <begin position="360"/>
        <end position="405"/>
    </location>
</feature>
<evidence type="ECO:0000256" key="1">
    <source>
        <dbReference type="ARBA" id="ARBA00005595"/>
    </source>
</evidence>
<comment type="caution">
    <text evidence="3">The sequence shown here is derived from an EMBL/GenBank/DDBJ whole genome shotgun (WGS) entry which is preliminary data.</text>
</comment>
<feature type="region of interest" description="Disordered" evidence="2">
    <location>
        <begin position="418"/>
        <end position="456"/>
    </location>
</feature>
<dbReference type="OrthoDB" id="360327at2759"/>
<dbReference type="PANTHER" id="PTHR12111:SF2">
    <property type="entry name" value="SPLICING FACTOR YJU2B-RELATED"/>
    <property type="match status" value="1"/>
</dbReference>
<dbReference type="AlphaFoldDB" id="A0A812CXT2"/>
<dbReference type="Proteomes" id="UP000597762">
    <property type="component" value="Unassembled WGS sequence"/>
</dbReference>
<proteinExistence type="inferred from homology"/>
<evidence type="ECO:0000313" key="3">
    <source>
        <dbReference type="EMBL" id="CAE1285182.1"/>
    </source>
</evidence>
<dbReference type="PANTHER" id="PTHR12111">
    <property type="entry name" value="SPLICING FACTOR YJU2"/>
    <property type="match status" value="1"/>
</dbReference>
<dbReference type="InterPro" id="IPR007590">
    <property type="entry name" value="Saf4/Yju2"/>
</dbReference>